<dbReference type="eggNOG" id="ENOG5033C5V">
    <property type="taxonomic scope" value="Bacteria"/>
</dbReference>
<keyword evidence="1" id="KW-1133">Transmembrane helix</keyword>
<gene>
    <name evidence="2" type="ORF">HMPREF9449_01827</name>
</gene>
<dbReference type="AlphaFoldDB" id="H1DHU1"/>
<evidence type="ECO:0008006" key="4">
    <source>
        <dbReference type="Google" id="ProtNLM"/>
    </source>
</evidence>
<dbReference type="GeneID" id="98069390"/>
<dbReference type="Proteomes" id="UP000004892">
    <property type="component" value="Unassembled WGS sequence"/>
</dbReference>
<dbReference type="PATRIC" id="fig|742817.3.peg.1944"/>
<evidence type="ECO:0000313" key="2">
    <source>
        <dbReference type="EMBL" id="EHP47220.1"/>
    </source>
</evidence>
<name>H1DHU1_9BACT</name>
<evidence type="ECO:0000256" key="1">
    <source>
        <dbReference type="SAM" id="Phobius"/>
    </source>
</evidence>
<comment type="caution">
    <text evidence="2">The sequence shown here is derived from an EMBL/GenBank/DDBJ whole genome shotgun (WGS) entry which is preliminary data.</text>
</comment>
<keyword evidence="1" id="KW-0472">Membrane</keyword>
<feature type="transmembrane region" description="Helical" evidence="1">
    <location>
        <begin position="36"/>
        <end position="61"/>
    </location>
</feature>
<sequence>MKYNWKFRKKCWMGLYAAGLLIFSMSSLLRHELSDFQLGFCEGISMVLMLTGVVIIGFCLVKRENPFRL</sequence>
<dbReference type="EMBL" id="ADMC01000023">
    <property type="protein sequence ID" value="EHP47220.1"/>
    <property type="molecule type" value="Genomic_DNA"/>
</dbReference>
<feature type="transmembrane region" description="Helical" evidence="1">
    <location>
        <begin position="12"/>
        <end position="30"/>
    </location>
</feature>
<proteinExistence type="predicted"/>
<organism evidence="2 3">
    <name type="scientific">Odoribacter laneus YIT 12061</name>
    <dbReference type="NCBI Taxonomy" id="742817"/>
    <lineage>
        <taxon>Bacteria</taxon>
        <taxon>Pseudomonadati</taxon>
        <taxon>Bacteroidota</taxon>
        <taxon>Bacteroidia</taxon>
        <taxon>Bacteroidales</taxon>
        <taxon>Odoribacteraceae</taxon>
        <taxon>Odoribacter</taxon>
    </lineage>
</organism>
<dbReference type="STRING" id="742817.HMPREF9449_01827"/>
<protein>
    <recommendedName>
        <fullName evidence="4">Gliding motility-associated protein GldL</fullName>
    </recommendedName>
</protein>
<dbReference type="HOGENOM" id="CLU_2858606_0_0_10"/>
<dbReference type="RefSeq" id="WP_009136975.1">
    <property type="nucleotide sequence ID" value="NZ_JH594596.1"/>
</dbReference>
<reference evidence="2 3" key="1">
    <citation type="submission" date="2012-01" db="EMBL/GenBank/DDBJ databases">
        <title>The Genome Sequence of Odoribacter laneus YIT 12061.</title>
        <authorList>
            <consortium name="The Broad Institute Genome Sequencing Platform"/>
            <person name="Earl A."/>
            <person name="Ward D."/>
            <person name="Feldgarden M."/>
            <person name="Gevers D."/>
            <person name="Morotomi M."/>
            <person name="Young S.K."/>
            <person name="Zeng Q."/>
            <person name="Gargeya S."/>
            <person name="Fitzgerald M."/>
            <person name="Haas B."/>
            <person name="Abouelleil A."/>
            <person name="Alvarado L."/>
            <person name="Arachchi H.M."/>
            <person name="Berlin A."/>
            <person name="Chapman S.B."/>
            <person name="Gearin G."/>
            <person name="Goldberg J."/>
            <person name="Griggs A."/>
            <person name="Gujja S."/>
            <person name="Hansen M."/>
            <person name="Heiman D."/>
            <person name="Howarth C."/>
            <person name="Larimer J."/>
            <person name="Lui A."/>
            <person name="MacDonald P.J.P."/>
            <person name="McCowen C."/>
            <person name="Montmayeur A."/>
            <person name="Murphy C."/>
            <person name="Neiman D."/>
            <person name="Pearson M."/>
            <person name="Priest M."/>
            <person name="Roberts A."/>
            <person name="Saif S."/>
            <person name="Shea T."/>
            <person name="Sisk P."/>
            <person name="Stolte C."/>
            <person name="Sykes S."/>
            <person name="Wortman J."/>
            <person name="Nusbaum C."/>
            <person name="Birren B."/>
        </authorList>
    </citation>
    <scope>NUCLEOTIDE SEQUENCE [LARGE SCALE GENOMIC DNA]</scope>
    <source>
        <strain evidence="2 3">YIT 12061</strain>
    </source>
</reference>
<evidence type="ECO:0000313" key="3">
    <source>
        <dbReference type="Proteomes" id="UP000004892"/>
    </source>
</evidence>
<accession>H1DHU1</accession>
<keyword evidence="3" id="KW-1185">Reference proteome</keyword>
<keyword evidence="1" id="KW-0812">Transmembrane</keyword>